<dbReference type="InterPro" id="IPR001638">
    <property type="entry name" value="Solute-binding_3/MltF_N"/>
</dbReference>
<accession>A0A242A593</accession>
<protein>
    <recommendedName>
        <fullName evidence="3">Solute-binding protein family 3/N-terminal domain-containing protein</fullName>
    </recommendedName>
</protein>
<keyword evidence="5" id="KW-1185">Reference proteome</keyword>
<feature type="domain" description="Solute-binding protein family 3/N-terminal" evidence="3">
    <location>
        <begin position="49"/>
        <end position="275"/>
    </location>
</feature>
<dbReference type="AlphaFoldDB" id="A0A242A593"/>
<dbReference type="PROSITE" id="PS51257">
    <property type="entry name" value="PROKAR_LIPOPROTEIN"/>
    <property type="match status" value="1"/>
</dbReference>
<sequence length="281" mass="29743">MKKLFGSLIVLAGVLVLGACGNSSANNTDSSSNTASADNQLEAIKSAGVINVATSADFAPFEFHALIDGKDQIVGADIDLVNEIADQLGVTVNILDLDFNAVLTALQQGKADIAVSGISATEERKQTFDFTDNYFTPEQKLVINKDNASAYTSIDSFASKKVGAQKGSIQESIVQSQFADSQLVSIAKVPNLINELKQGSIDGLVLESAVADSYVAQNDDLMVTDIALEVSADDSYAIALPKGSTELQAELNRILKELDENGTISEYVQKNTDLANENAAQ</sequence>
<evidence type="ECO:0000256" key="2">
    <source>
        <dbReference type="SAM" id="SignalP"/>
    </source>
</evidence>
<dbReference type="SMART" id="SM00062">
    <property type="entry name" value="PBPb"/>
    <property type="match status" value="1"/>
</dbReference>
<feature type="chain" id="PRO_5013077198" description="Solute-binding protein family 3/N-terminal domain-containing protein" evidence="2">
    <location>
        <begin position="26"/>
        <end position="281"/>
    </location>
</feature>
<dbReference type="Gene3D" id="3.40.190.10">
    <property type="entry name" value="Periplasmic binding protein-like II"/>
    <property type="match status" value="2"/>
</dbReference>
<evidence type="ECO:0000313" key="5">
    <source>
        <dbReference type="Proteomes" id="UP000195043"/>
    </source>
</evidence>
<keyword evidence="1 2" id="KW-0732">Signal</keyword>
<dbReference type="SUPFAM" id="SSF53850">
    <property type="entry name" value="Periplasmic binding protein-like II"/>
    <property type="match status" value="1"/>
</dbReference>
<name>A0A242A593_9ENTE</name>
<gene>
    <name evidence="4" type="ORF">A5886_001284</name>
</gene>
<dbReference type="PANTHER" id="PTHR35936">
    <property type="entry name" value="MEMBRANE-BOUND LYTIC MUREIN TRANSGLYCOSYLASE F"/>
    <property type="match status" value="1"/>
</dbReference>
<reference evidence="4 5" key="1">
    <citation type="submission" date="2017-05" db="EMBL/GenBank/DDBJ databases">
        <title>The Genome Sequence of Enterococcus sp. 8G7_MSG3316.</title>
        <authorList>
            <consortium name="The Broad Institute Genomics Platform"/>
            <consortium name="The Broad Institute Genomic Center for Infectious Diseases"/>
            <person name="Earl A."/>
            <person name="Manson A."/>
            <person name="Schwartman J."/>
            <person name="Gilmore M."/>
            <person name="Abouelleil A."/>
            <person name="Cao P."/>
            <person name="Chapman S."/>
            <person name="Cusick C."/>
            <person name="Shea T."/>
            <person name="Young S."/>
            <person name="Neafsey D."/>
            <person name="Nusbaum C."/>
            <person name="Birren B."/>
        </authorList>
    </citation>
    <scope>NUCLEOTIDE SEQUENCE [LARGE SCALE GENOMIC DNA]</scope>
    <source>
        <strain evidence="4 5">8G7_MSG3316</strain>
    </source>
</reference>
<dbReference type="EMBL" id="NGKU01000001">
    <property type="protein sequence ID" value="OTN76207.1"/>
    <property type="molecule type" value="Genomic_DNA"/>
</dbReference>
<evidence type="ECO:0000259" key="3">
    <source>
        <dbReference type="SMART" id="SM00062"/>
    </source>
</evidence>
<dbReference type="Pfam" id="PF00497">
    <property type="entry name" value="SBP_bac_3"/>
    <property type="match status" value="1"/>
</dbReference>
<evidence type="ECO:0000313" key="4">
    <source>
        <dbReference type="EMBL" id="OTN76207.1"/>
    </source>
</evidence>
<dbReference type="OrthoDB" id="9774451at2"/>
<comment type="caution">
    <text evidence="4">The sequence shown here is derived from an EMBL/GenBank/DDBJ whole genome shotgun (WGS) entry which is preliminary data.</text>
</comment>
<dbReference type="RefSeq" id="WP_086274187.1">
    <property type="nucleotide sequence ID" value="NZ_NGKU01000001.1"/>
</dbReference>
<feature type="signal peptide" evidence="2">
    <location>
        <begin position="1"/>
        <end position="25"/>
    </location>
</feature>
<dbReference type="PANTHER" id="PTHR35936:SF17">
    <property type="entry name" value="ARGININE-BINDING EXTRACELLULAR PROTEIN ARTP"/>
    <property type="match status" value="1"/>
</dbReference>
<dbReference type="Proteomes" id="UP000195043">
    <property type="component" value="Unassembled WGS sequence"/>
</dbReference>
<proteinExistence type="predicted"/>
<dbReference type="STRING" id="1834191.A5886_001284"/>
<organism evidence="4 5">
    <name type="scientific">Candidatus Enterococcus testudinis</name>
    <dbReference type="NCBI Taxonomy" id="1834191"/>
    <lineage>
        <taxon>Bacteria</taxon>
        <taxon>Bacillati</taxon>
        <taxon>Bacillota</taxon>
        <taxon>Bacilli</taxon>
        <taxon>Lactobacillales</taxon>
        <taxon>Enterococcaceae</taxon>
        <taxon>Enterococcus</taxon>
    </lineage>
</organism>
<evidence type="ECO:0000256" key="1">
    <source>
        <dbReference type="ARBA" id="ARBA00022729"/>
    </source>
</evidence>